<dbReference type="Proteomes" id="UP000800036">
    <property type="component" value="Unassembled WGS sequence"/>
</dbReference>
<organism evidence="2 3">
    <name type="scientific">Bimuria novae-zelandiae CBS 107.79</name>
    <dbReference type="NCBI Taxonomy" id="1447943"/>
    <lineage>
        <taxon>Eukaryota</taxon>
        <taxon>Fungi</taxon>
        <taxon>Dikarya</taxon>
        <taxon>Ascomycota</taxon>
        <taxon>Pezizomycotina</taxon>
        <taxon>Dothideomycetes</taxon>
        <taxon>Pleosporomycetidae</taxon>
        <taxon>Pleosporales</taxon>
        <taxon>Massarineae</taxon>
        <taxon>Didymosphaeriaceae</taxon>
        <taxon>Bimuria</taxon>
    </lineage>
</organism>
<dbReference type="AlphaFoldDB" id="A0A6A5VKC2"/>
<keyword evidence="3" id="KW-1185">Reference proteome</keyword>
<reference evidence="2" key="1">
    <citation type="journal article" date="2020" name="Stud. Mycol.">
        <title>101 Dothideomycetes genomes: a test case for predicting lifestyles and emergence of pathogens.</title>
        <authorList>
            <person name="Haridas S."/>
            <person name="Albert R."/>
            <person name="Binder M."/>
            <person name="Bloem J."/>
            <person name="Labutti K."/>
            <person name="Salamov A."/>
            <person name="Andreopoulos B."/>
            <person name="Baker S."/>
            <person name="Barry K."/>
            <person name="Bills G."/>
            <person name="Bluhm B."/>
            <person name="Cannon C."/>
            <person name="Castanera R."/>
            <person name="Culley D."/>
            <person name="Daum C."/>
            <person name="Ezra D."/>
            <person name="Gonzalez J."/>
            <person name="Henrissat B."/>
            <person name="Kuo A."/>
            <person name="Liang C."/>
            <person name="Lipzen A."/>
            <person name="Lutzoni F."/>
            <person name="Magnuson J."/>
            <person name="Mondo S."/>
            <person name="Nolan M."/>
            <person name="Ohm R."/>
            <person name="Pangilinan J."/>
            <person name="Park H.-J."/>
            <person name="Ramirez L."/>
            <person name="Alfaro M."/>
            <person name="Sun H."/>
            <person name="Tritt A."/>
            <person name="Yoshinaga Y."/>
            <person name="Zwiers L.-H."/>
            <person name="Turgeon B."/>
            <person name="Goodwin S."/>
            <person name="Spatafora J."/>
            <person name="Crous P."/>
            <person name="Grigoriev I."/>
        </authorList>
    </citation>
    <scope>NUCLEOTIDE SEQUENCE</scope>
    <source>
        <strain evidence="2">CBS 107.79</strain>
    </source>
</reference>
<evidence type="ECO:0000256" key="1">
    <source>
        <dbReference type="SAM" id="MobiDB-lite"/>
    </source>
</evidence>
<evidence type="ECO:0000313" key="3">
    <source>
        <dbReference type="Proteomes" id="UP000800036"/>
    </source>
</evidence>
<feature type="region of interest" description="Disordered" evidence="1">
    <location>
        <begin position="185"/>
        <end position="221"/>
    </location>
</feature>
<name>A0A6A5VKC2_9PLEO</name>
<evidence type="ECO:0000313" key="2">
    <source>
        <dbReference type="EMBL" id="KAF1973847.1"/>
    </source>
</evidence>
<sequence>MVTFNFAAYEPSTLTLCNERVEILVHISPPGRRGLRTRPRGLDKSSRTAQADLLQHLTDTRLATRITHTHPLPISPTAYITMSPNNTTDPTPKPTLPRSATTTFANPSPPVPVLPRSTTTLFTTPFRTATAVPKTFVSTLYLGLKRVAVPVATAVGLRKKPKKSRIGRLMEAVEPYEEIDEWQEIEEGEVREDMRAEREGMGRGHGKGGREEERREERRGK</sequence>
<gene>
    <name evidence="2" type="ORF">BU23DRAFT_125386</name>
</gene>
<accession>A0A6A5VKC2</accession>
<dbReference type="EMBL" id="ML976678">
    <property type="protein sequence ID" value="KAF1973847.1"/>
    <property type="molecule type" value="Genomic_DNA"/>
</dbReference>
<proteinExistence type="predicted"/>
<feature type="compositionally biased region" description="Basic and acidic residues" evidence="1">
    <location>
        <begin position="191"/>
        <end position="221"/>
    </location>
</feature>
<protein>
    <submittedName>
        <fullName evidence="2">Uncharacterized protein</fullName>
    </submittedName>
</protein>
<feature type="region of interest" description="Disordered" evidence="1">
    <location>
        <begin position="73"/>
        <end position="112"/>
    </location>
</feature>